<proteinExistence type="predicted"/>
<feature type="compositionally biased region" description="Low complexity" evidence="6">
    <location>
        <begin position="740"/>
        <end position="750"/>
    </location>
</feature>
<feature type="compositionally biased region" description="Low complexity" evidence="6">
    <location>
        <begin position="799"/>
        <end position="812"/>
    </location>
</feature>
<dbReference type="PANTHER" id="PTHR24058">
    <property type="entry name" value="DUAL SPECIFICITY PROTEIN KINASE"/>
    <property type="match status" value="1"/>
</dbReference>
<dbReference type="SUPFAM" id="SSF56112">
    <property type="entry name" value="Protein kinase-like (PK-like)"/>
    <property type="match status" value="1"/>
</dbReference>
<dbReference type="Proteomes" id="UP000232323">
    <property type="component" value="Unassembled WGS sequence"/>
</dbReference>
<dbReference type="AlphaFoldDB" id="A0A250XFJ4"/>
<feature type="signal peptide" evidence="7">
    <location>
        <begin position="1"/>
        <end position="22"/>
    </location>
</feature>
<feature type="region of interest" description="Disordered" evidence="6">
    <location>
        <begin position="515"/>
        <end position="547"/>
    </location>
</feature>
<keyword evidence="10" id="KW-1185">Reference proteome</keyword>
<evidence type="ECO:0000256" key="5">
    <source>
        <dbReference type="ARBA" id="ARBA00022840"/>
    </source>
</evidence>
<feature type="region of interest" description="Disordered" evidence="6">
    <location>
        <begin position="1014"/>
        <end position="1048"/>
    </location>
</feature>
<protein>
    <recommendedName>
        <fullName evidence="8">Protein kinase domain-containing protein</fullName>
    </recommendedName>
</protein>
<dbReference type="InterPro" id="IPR050494">
    <property type="entry name" value="Ser_Thr_dual-spec_kinase"/>
</dbReference>
<dbReference type="EMBL" id="BEGY01000071">
    <property type="protein sequence ID" value="GAX81845.1"/>
    <property type="molecule type" value="Genomic_DNA"/>
</dbReference>
<keyword evidence="4" id="KW-0418">Kinase</keyword>
<feature type="compositionally biased region" description="Polar residues" evidence="6">
    <location>
        <begin position="278"/>
        <end position="295"/>
    </location>
</feature>
<feature type="region of interest" description="Disordered" evidence="6">
    <location>
        <begin position="960"/>
        <end position="984"/>
    </location>
</feature>
<evidence type="ECO:0000256" key="4">
    <source>
        <dbReference type="ARBA" id="ARBA00022777"/>
    </source>
</evidence>
<dbReference type="GO" id="GO:0004674">
    <property type="term" value="F:protein serine/threonine kinase activity"/>
    <property type="evidence" value="ECO:0007669"/>
    <property type="project" value="UniProtKB-KW"/>
</dbReference>
<dbReference type="PROSITE" id="PS50011">
    <property type="entry name" value="PROTEIN_KINASE_DOM"/>
    <property type="match status" value="1"/>
</dbReference>
<evidence type="ECO:0000256" key="7">
    <source>
        <dbReference type="SAM" id="SignalP"/>
    </source>
</evidence>
<evidence type="ECO:0000313" key="9">
    <source>
        <dbReference type="EMBL" id="GAX81845.1"/>
    </source>
</evidence>
<evidence type="ECO:0000256" key="2">
    <source>
        <dbReference type="ARBA" id="ARBA00022679"/>
    </source>
</evidence>
<dbReference type="Pfam" id="PF00069">
    <property type="entry name" value="Pkinase"/>
    <property type="match status" value="1"/>
</dbReference>
<feature type="region of interest" description="Disordered" evidence="6">
    <location>
        <begin position="262"/>
        <end position="295"/>
    </location>
</feature>
<keyword evidence="7" id="KW-0732">Signal</keyword>
<feature type="compositionally biased region" description="Polar residues" evidence="6">
    <location>
        <begin position="515"/>
        <end position="535"/>
    </location>
</feature>
<gene>
    <name evidence="9" type="ORF">CEUSTIGMA_g9273.t1</name>
</gene>
<evidence type="ECO:0000256" key="1">
    <source>
        <dbReference type="ARBA" id="ARBA00022527"/>
    </source>
</evidence>
<sequence>MLQMVFLLQISLEQLLGGTAGGLQMPYVQRASTEILKALIEYQRGKDALLMLHPCNILTRNQGSGAISIRLSTSSHSNRVFRNYDGKDLPPHLEQAPSLTLERRTKLMSYDAPEVIAGDLCTVASDVWSFGCLIFYMLTGRHLFHGAQPAVMLSAIFKHVGYPTQRLVSVIESRPELQDMLKTTLPDCPLQATDTPLVRRLKALLPKNKPMLQLLTSCLSIDPHLRPSTSQLLEHPVLSSYASSLDQRSPHAHESIHDALSLLPKNPEGTPDGGGHHISSSSEVEQGWTRTSHDGSATQKVLSACSYEDSSLLLRSDVIPDQDQPATASYRVIYRRVSSTDLGEEVLDTSDDLAAEIERMAPELTVVQAGSCSEASDHAGRLTAAEELLLQPDAVSAGMHHNHDDEDPHAIIELNVEPTSLGNLDRSFSFNICPEDTLSPVHSHHVVKDSKSNLMFSVAERETSSIEGFHTSPPLLGAVHTSAASVSTMNQSLSSWVTPDFISFPPLAAPDIGAGTQSFPHCSQASSHSMNQRSISDPLAPSLHHHHHQECLSASQCASNTASSHGAGNFNEHSLPIIRNLKSSVQIHDTNVPGDYTKPASSFETGNVADIQLHTEASPNIESSQHPLNKLMSFSRRSSSGTALLPSIRSSSADGVVAASPPGSRSGSPSRFLMSRRVSGSAEGSTSICNGQIAAPLSTPQQPTSSSGEILPVSIEESTGRTVISRDGSPARNLLPRPPSSDSSPSASFSRLQRRSEIASPSVTYDDRSTSSPTGRVPTSHSATAGSTLSDPAGHPEQGGSSHGPAGSRSSSKLMQDHGIVPKPGLLSKGTRGVSVDGSTSRVMSPLRRVSYGGLNHQDEDEGSTISHDGRGSGDHQAVCNMVKKKLLYNSFSTRRFSDNVGGDRLPQVSRRVSDNVGGDRLPQVSRRFSDFGMTPSLVRSPSCTPCLLAGTRSIVSSNVSSTASAGSPRRTSQNSTCSSAGSRETKLVYVPKQPDKQLSQPGFIAIVAHPAIHPQLKPHPPNYHPSSTTSLATHPAPNYNNQPQPTSLLYRQDPVVVAYFRRRSSEQGQPQLLLNQPQLLHNQPQPQWQEERDSSKRVMKSIRSAPMGGRRSIRDETGTPNPPKEHYRASDSVHTSSHKEFILSGTEVRAQSATTASAMLHQQRRQESSPSRPYHVHTSHHTEGTALPSEVHGITSVGPSNMRAQASPAYLRASIAPAEVTSPLPLPTLKDEVLSMLQTAKQNHKKYME</sequence>
<feature type="compositionally biased region" description="Polar residues" evidence="6">
    <location>
        <begin position="1025"/>
        <end position="1048"/>
    </location>
</feature>
<feature type="compositionally biased region" description="Low complexity" evidence="6">
    <location>
        <begin position="1068"/>
        <end position="1089"/>
    </location>
</feature>
<feature type="region of interest" description="Disordered" evidence="6">
    <location>
        <begin position="853"/>
        <end position="873"/>
    </location>
</feature>
<feature type="compositionally biased region" description="Low complexity" evidence="6">
    <location>
        <begin position="660"/>
        <end position="671"/>
    </location>
</feature>
<organism evidence="9 10">
    <name type="scientific">Chlamydomonas eustigma</name>
    <dbReference type="NCBI Taxonomy" id="1157962"/>
    <lineage>
        <taxon>Eukaryota</taxon>
        <taxon>Viridiplantae</taxon>
        <taxon>Chlorophyta</taxon>
        <taxon>core chlorophytes</taxon>
        <taxon>Chlorophyceae</taxon>
        <taxon>CS clade</taxon>
        <taxon>Chlamydomonadales</taxon>
        <taxon>Chlamydomonadaceae</taxon>
        <taxon>Chlamydomonas</taxon>
    </lineage>
</organism>
<dbReference type="Gene3D" id="1.10.510.10">
    <property type="entry name" value="Transferase(Phosphotransferase) domain 1"/>
    <property type="match status" value="1"/>
</dbReference>
<keyword evidence="1" id="KW-0723">Serine/threonine-protein kinase</keyword>
<dbReference type="SMART" id="SM00220">
    <property type="entry name" value="S_TKc"/>
    <property type="match status" value="1"/>
</dbReference>
<feature type="compositionally biased region" description="Polar residues" evidence="6">
    <location>
        <begin position="770"/>
        <end position="790"/>
    </location>
</feature>
<name>A0A250XFJ4_9CHLO</name>
<accession>A0A250XFJ4</accession>
<reference evidence="9 10" key="1">
    <citation type="submission" date="2017-08" db="EMBL/GenBank/DDBJ databases">
        <title>Acidophilic green algal genome provides insights into adaptation to an acidic environment.</title>
        <authorList>
            <person name="Hirooka S."/>
            <person name="Hirose Y."/>
            <person name="Kanesaki Y."/>
            <person name="Higuchi S."/>
            <person name="Fujiwara T."/>
            <person name="Onuma R."/>
            <person name="Era A."/>
            <person name="Ohbayashi R."/>
            <person name="Uzuka A."/>
            <person name="Nozaki H."/>
            <person name="Yoshikawa H."/>
            <person name="Miyagishima S.Y."/>
        </authorList>
    </citation>
    <scope>NUCLEOTIDE SEQUENCE [LARGE SCALE GENOMIC DNA]</scope>
    <source>
        <strain evidence="9 10">NIES-2499</strain>
    </source>
</reference>
<feature type="compositionally biased region" description="Polar residues" evidence="6">
    <location>
        <begin position="970"/>
        <end position="983"/>
    </location>
</feature>
<keyword evidence="5" id="KW-0067">ATP-binding</keyword>
<evidence type="ECO:0000256" key="3">
    <source>
        <dbReference type="ARBA" id="ARBA00022741"/>
    </source>
</evidence>
<feature type="region of interest" description="Disordered" evidence="6">
    <location>
        <begin position="1068"/>
        <end position="1201"/>
    </location>
</feature>
<feature type="region of interest" description="Disordered" evidence="6">
    <location>
        <begin position="642"/>
        <end position="841"/>
    </location>
</feature>
<keyword evidence="3" id="KW-0547">Nucleotide-binding</keyword>
<evidence type="ECO:0000313" key="10">
    <source>
        <dbReference type="Proteomes" id="UP000232323"/>
    </source>
</evidence>
<feature type="domain" description="Protein kinase" evidence="8">
    <location>
        <begin position="1"/>
        <end position="238"/>
    </location>
</feature>
<evidence type="ECO:0000256" key="6">
    <source>
        <dbReference type="SAM" id="MobiDB-lite"/>
    </source>
</evidence>
<feature type="compositionally biased region" description="Polar residues" evidence="6">
    <location>
        <begin position="642"/>
        <end position="653"/>
    </location>
</feature>
<dbReference type="GO" id="GO:0005524">
    <property type="term" value="F:ATP binding"/>
    <property type="evidence" value="ECO:0007669"/>
    <property type="project" value="UniProtKB-KW"/>
</dbReference>
<dbReference type="InterPro" id="IPR000719">
    <property type="entry name" value="Prot_kinase_dom"/>
</dbReference>
<dbReference type="STRING" id="1157962.A0A250XFJ4"/>
<feature type="compositionally biased region" description="Basic and acidic residues" evidence="6">
    <location>
        <begin position="1113"/>
        <end position="1142"/>
    </location>
</feature>
<feature type="compositionally biased region" description="Low complexity" evidence="6">
    <location>
        <begin position="698"/>
        <end position="707"/>
    </location>
</feature>
<evidence type="ECO:0000259" key="8">
    <source>
        <dbReference type="PROSITE" id="PS50011"/>
    </source>
</evidence>
<dbReference type="InterPro" id="IPR011009">
    <property type="entry name" value="Kinase-like_dom_sf"/>
</dbReference>
<comment type="caution">
    <text evidence="9">The sequence shown here is derived from an EMBL/GenBank/DDBJ whole genome shotgun (WGS) entry which is preliminary data.</text>
</comment>
<feature type="chain" id="PRO_5012219606" description="Protein kinase domain-containing protein" evidence="7">
    <location>
        <begin position="23"/>
        <end position="1250"/>
    </location>
</feature>
<keyword evidence="2" id="KW-0808">Transferase</keyword>